<dbReference type="EMBL" id="SULG01000006">
    <property type="protein sequence ID" value="TLD43208.1"/>
    <property type="molecule type" value="Genomic_DNA"/>
</dbReference>
<gene>
    <name evidence="1" type="ORF">JETT_0512</name>
</gene>
<proteinExistence type="predicted"/>
<accession>A0A533QEM8</accession>
<organism evidence="1 2">
    <name type="scientific">Candidatus Jettenia ecosi</name>
    <dbReference type="NCBI Taxonomy" id="2494326"/>
    <lineage>
        <taxon>Bacteria</taxon>
        <taxon>Pseudomonadati</taxon>
        <taxon>Planctomycetota</taxon>
        <taxon>Candidatus Brocadiia</taxon>
        <taxon>Candidatus Brocadiales</taxon>
        <taxon>Candidatus Brocadiaceae</taxon>
        <taxon>Candidatus Jettenia</taxon>
    </lineage>
</organism>
<sequence length="42" mass="4751">MNGKPGEHQVEAGKEGNQFLDAVYWRLIISDLHHFVIFIAVA</sequence>
<evidence type="ECO:0000313" key="2">
    <source>
        <dbReference type="Proteomes" id="UP000319783"/>
    </source>
</evidence>
<dbReference type="AlphaFoldDB" id="A0A533QEM8"/>
<dbReference type="Proteomes" id="UP000319783">
    <property type="component" value="Unassembled WGS sequence"/>
</dbReference>
<protein>
    <submittedName>
        <fullName evidence="1">Uncharacterized protein</fullName>
    </submittedName>
</protein>
<comment type="caution">
    <text evidence="1">The sequence shown here is derived from an EMBL/GenBank/DDBJ whole genome shotgun (WGS) entry which is preliminary data.</text>
</comment>
<evidence type="ECO:0000313" key="1">
    <source>
        <dbReference type="EMBL" id="TLD43208.1"/>
    </source>
</evidence>
<name>A0A533QEM8_9BACT</name>
<reference evidence="1 2" key="1">
    <citation type="submission" date="2019-04" db="EMBL/GenBank/DDBJ databases">
        <title>Genome of a novel bacterium Candidatus Jettenia ecosi reconstructed from metagenome of an anammox bioreactor.</title>
        <authorList>
            <person name="Mardanov A.V."/>
            <person name="Beletsky A.V."/>
            <person name="Ravin N.V."/>
            <person name="Botchkova E.A."/>
            <person name="Litti Y.V."/>
            <person name="Nozhevnikova A.N."/>
        </authorList>
    </citation>
    <scope>NUCLEOTIDE SEQUENCE [LARGE SCALE GENOMIC DNA]</scope>
    <source>
        <strain evidence="1">J2</strain>
    </source>
</reference>